<evidence type="ECO:0000313" key="3">
    <source>
        <dbReference type="EMBL" id="KAF5360748.1"/>
    </source>
</evidence>
<name>A0A8H5G9E9_9AGAR</name>
<feature type="compositionally biased region" description="Polar residues" evidence="1">
    <location>
        <begin position="75"/>
        <end position="86"/>
    </location>
</feature>
<evidence type="ECO:0000256" key="1">
    <source>
        <dbReference type="SAM" id="MobiDB-lite"/>
    </source>
</evidence>
<dbReference type="AlphaFoldDB" id="A0A8H5G9E9"/>
<organism evidence="3 4">
    <name type="scientific">Leucocoprinus leucothites</name>
    <dbReference type="NCBI Taxonomy" id="201217"/>
    <lineage>
        <taxon>Eukaryota</taxon>
        <taxon>Fungi</taxon>
        <taxon>Dikarya</taxon>
        <taxon>Basidiomycota</taxon>
        <taxon>Agaricomycotina</taxon>
        <taxon>Agaricomycetes</taxon>
        <taxon>Agaricomycetidae</taxon>
        <taxon>Agaricales</taxon>
        <taxon>Agaricineae</taxon>
        <taxon>Agaricaceae</taxon>
        <taxon>Leucocoprinus</taxon>
    </lineage>
</organism>
<feature type="compositionally biased region" description="Basic and acidic residues" evidence="1">
    <location>
        <begin position="106"/>
        <end position="115"/>
    </location>
</feature>
<sequence length="416" mass="45852">MSPTCGGLPSSPSPWLSRWLLSISPTDHLLTMDSDRKSTVSSFYGGRKGSMDALNHDFPSDHPPAGRPGRDDASSFFSPELNQTSMDRLGGRRASGGYNSSTFYPGREEPLKGGRDEEEEAWDVYADFNNAGPRYSSALIPNTVSSHGYQPLEPPTPSSKMEVDGPTNQASVEMVTVPALGPEWGKSELRDMTKAGKREKKSDSRREKWKQWNRGERGMCGSYCTRKVFVWFMFGLCVAIALVIAFCIPRVPAFSFNSKTPLVNATGGWSEAIDYVFSRAPANFSFPAFASLELDTNSNFIPITFKHMRASVYDLNTGRQVGKGDLLHSQTVPPKAFPQLLLPLNFTYIVTNDTDQTWSNWYNGCKNKINYPTGSRPPVQFRLVLDLDIVGLPGGAMVSTQVASASCPWELPVNSV</sequence>
<dbReference type="OrthoDB" id="5582002at2759"/>
<feature type="transmembrane region" description="Helical" evidence="2">
    <location>
        <begin position="228"/>
        <end position="248"/>
    </location>
</feature>
<gene>
    <name evidence="3" type="ORF">D9756_004977</name>
</gene>
<proteinExistence type="predicted"/>
<reference evidence="3 4" key="1">
    <citation type="journal article" date="2020" name="ISME J.">
        <title>Uncovering the hidden diversity of litter-decomposition mechanisms in mushroom-forming fungi.</title>
        <authorList>
            <person name="Floudas D."/>
            <person name="Bentzer J."/>
            <person name="Ahren D."/>
            <person name="Johansson T."/>
            <person name="Persson P."/>
            <person name="Tunlid A."/>
        </authorList>
    </citation>
    <scope>NUCLEOTIDE SEQUENCE [LARGE SCALE GENOMIC DNA]</scope>
    <source>
        <strain evidence="3 4">CBS 146.42</strain>
    </source>
</reference>
<evidence type="ECO:0000313" key="4">
    <source>
        <dbReference type="Proteomes" id="UP000559027"/>
    </source>
</evidence>
<dbReference type="Proteomes" id="UP000559027">
    <property type="component" value="Unassembled WGS sequence"/>
</dbReference>
<accession>A0A8H5G9E9</accession>
<keyword evidence="2" id="KW-0472">Membrane</keyword>
<evidence type="ECO:0000256" key="2">
    <source>
        <dbReference type="SAM" id="Phobius"/>
    </source>
</evidence>
<keyword evidence="2" id="KW-0812">Transmembrane</keyword>
<comment type="caution">
    <text evidence="3">The sequence shown here is derived from an EMBL/GenBank/DDBJ whole genome shotgun (WGS) entry which is preliminary data.</text>
</comment>
<feature type="region of interest" description="Disordered" evidence="1">
    <location>
        <begin position="188"/>
        <end position="209"/>
    </location>
</feature>
<keyword evidence="2" id="KW-1133">Transmembrane helix</keyword>
<keyword evidence="4" id="KW-1185">Reference proteome</keyword>
<dbReference type="EMBL" id="JAACJO010000003">
    <property type="protein sequence ID" value="KAF5360748.1"/>
    <property type="molecule type" value="Genomic_DNA"/>
</dbReference>
<feature type="region of interest" description="Disordered" evidence="1">
    <location>
        <begin position="51"/>
        <end position="117"/>
    </location>
</feature>
<protein>
    <submittedName>
        <fullName evidence="3">Uncharacterized protein</fullName>
    </submittedName>
</protein>